<dbReference type="Gene3D" id="3.90.550.10">
    <property type="entry name" value="Spore Coat Polysaccharide Biosynthesis Protein SpsA, Chain A"/>
    <property type="match status" value="1"/>
</dbReference>
<evidence type="ECO:0000256" key="3">
    <source>
        <dbReference type="ARBA" id="ARBA00010726"/>
    </source>
</evidence>
<evidence type="ECO:0000256" key="4">
    <source>
        <dbReference type="ARBA" id="ARBA00012491"/>
    </source>
</evidence>
<dbReference type="RefSeq" id="WP_092558976.1">
    <property type="nucleotide sequence ID" value="NZ_FOYZ01000001.1"/>
</dbReference>
<comment type="catalytic activity">
    <reaction evidence="1">
        <text>an N-acylneuraminate + CTP = a CMP-N-acyl-beta-neuraminate + diphosphate</text>
        <dbReference type="Rhea" id="RHEA:11344"/>
        <dbReference type="ChEBI" id="CHEBI:33019"/>
        <dbReference type="ChEBI" id="CHEBI:37563"/>
        <dbReference type="ChEBI" id="CHEBI:60073"/>
        <dbReference type="ChEBI" id="CHEBI:68671"/>
        <dbReference type="EC" id="2.7.7.43"/>
    </reaction>
</comment>
<reference evidence="5 6" key="1">
    <citation type="submission" date="2016-10" db="EMBL/GenBank/DDBJ databases">
        <authorList>
            <person name="de Groot N.N."/>
        </authorList>
    </citation>
    <scope>NUCLEOTIDE SEQUENCE [LARGE SCALE GENOMIC DNA]</scope>
    <source>
        <strain evidence="5 6">743A</strain>
    </source>
</reference>
<dbReference type="OrthoDB" id="9805604at2"/>
<dbReference type="UniPathway" id="UPA00628"/>
<dbReference type="AlphaFoldDB" id="A0A1I6HWI9"/>
<comment type="pathway">
    <text evidence="2">Amino-sugar metabolism; N-acetylneuraminate metabolism.</text>
</comment>
<dbReference type="STRING" id="37658.SAMN05661086_00357"/>
<dbReference type="CDD" id="cd02513">
    <property type="entry name" value="CMP-NeuAc_Synthase"/>
    <property type="match status" value="1"/>
</dbReference>
<accession>A0A1I6HWI9</accession>
<dbReference type="PANTHER" id="PTHR21485">
    <property type="entry name" value="HAD SUPERFAMILY MEMBERS CMAS AND KDSC"/>
    <property type="match status" value="1"/>
</dbReference>
<keyword evidence="6" id="KW-1185">Reference proteome</keyword>
<dbReference type="InterPro" id="IPR050793">
    <property type="entry name" value="CMP-NeuNAc_synthase"/>
</dbReference>
<dbReference type="GO" id="GO:0008781">
    <property type="term" value="F:N-acylneuraminate cytidylyltransferase activity"/>
    <property type="evidence" value="ECO:0007669"/>
    <property type="project" value="UniProtKB-EC"/>
</dbReference>
<organism evidence="5 6">
    <name type="scientific">Anaeromicropila populeti</name>
    <dbReference type="NCBI Taxonomy" id="37658"/>
    <lineage>
        <taxon>Bacteria</taxon>
        <taxon>Bacillati</taxon>
        <taxon>Bacillota</taxon>
        <taxon>Clostridia</taxon>
        <taxon>Lachnospirales</taxon>
        <taxon>Lachnospiraceae</taxon>
        <taxon>Anaeromicropila</taxon>
    </lineage>
</organism>
<dbReference type="InterPro" id="IPR023214">
    <property type="entry name" value="HAD_sf"/>
</dbReference>
<evidence type="ECO:0000256" key="1">
    <source>
        <dbReference type="ARBA" id="ARBA00001862"/>
    </source>
</evidence>
<dbReference type="PANTHER" id="PTHR21485:SF6">
    <property type="entry name" value="N-ACYLNEURAMINATE CYTIDYLYLTRANSFERASE-RELATED"/>
    <property type="match status" value="1"/>
</dbReference>
<dbReference type="GO" id="GO:0006054">
    <property type="term" value="P:N-acetylneuraminate metabolic process"/>
    <property type="evidence" value="ECO:0007669"/>
    <property type="project" value="UniProtKB-UniPathway"/>
</dbReference>
<evidence type="ECO:0000313" key="6">
    <source>
        <dbReference type="Proteomes" id="UP000199659"/>
    </source>
</evidence>
<dbReference type="InterPro" id="IPR029044">
    <property type="entry name" value="Nucleotide-diphossugar_trans"/>
</dbReference>
<dbReference type="InterPro" id="IPR036412">
    <property type="entry name" value="HAD-like_sf"/>
</dbReference>
<dbReference type="SUPFAM" id="SSF53448">
    <property type="entry name" value="Nucleotide-diphospho-sugar transferases"/>
    <property type="match status" value="1"/>
</dbReference>
<dbReference type="SUPFAM" id="SSF56784">
    <property type="entry name" value="HAD-like"/>
    <property type="match status" value="1"/>
</dbReference>
<comment type="similarity">
    <text evidence="3">Belongs to the CMP-NeuNAc synthase family.</text>
</comment>
<evidence type="ECO:0000256" key="2">
    <source>
        <dbReference type="ARBA" id="ARBA00005141"/>
    </source>
</evidence>
<name>A0A1I6HWI9_9FIRM</name>
<dbReference type="Proteomes" id="UP000199659">
    <property type="component" value="Unassembled WGS sequence"/>
</dbReference>
<dbReference type="Gene3D" id="3.40.50.1000">
    <property type="entry name" value="HAD superfamily/HAD-like"/>
    <property type="match status" value="1"/>
</dbReference>
<sequence>MNILAVIPARSGSKSVKHKNIRNVNGKPMIAYSIEHALKSKYVNRVVVSTDSEQYADIARKYGAEVPFLRPEEYATDTAQDIDVFYHCLSYLKEKEQYDADIVVQLRPTYPIRQIEDIDSMIELLLQNESAESVRSIAPAKEVAYKMWHMDEQGFLTPIMKDIKECYNMPRQELPKVYYQNACIDIVRGQVILEQKSMNGTRILGYQMEHNYDIDTEEEFQKAELYLKVKAGGKRFVFDIDGVIAQLEPKLAYDKAKPNEPMIRIINQLYEYGNEIILFTARGYVTGIDWTDVTKEQLGRWGLKYHQLHFGKPNADYYVDDKMLSLNSLYDIF</sequence>
<dbReference type="EMBL" id="FOYZ01000001">
    <property type="protein sequence ID" value="SFR58832.1"/>
    <property type="molecule type" value="Genomic_DNA"/>
</dbReference>
<gene>
    <name evidence="5" type="ORF">SAMN05661086_00357</name>
</gene>
<evidence type="ECO:0000313" key="5">
    <source>
        <dbReference type="EMBL" id="SFR58832.1"/>
    </source>
</evidence>
<dbReference type="InterPro" id="IPR003329">
    <property type="entry name" value="Cytidylyl_trans"/>
</dbReference>
<dbReference type="EC" id="2.7.7.43" evidence="4"/>
<protein>
    <recommendedName>
        <fullName evidence="4">N-acylneuraminate cytidylyltransferase</fullName>
        <ecNumber evidence="4">2.7.7.43</ecNumber>
    </recommendedName>
</protein>
<proteinExistence type="inferred from homology"/>
<dbReference type="Pfam" id="PF02348">
    <property type="entry name" value="CTP_transf_3"/>
    <property type="match status" value="1"/>
</dbReference>